<dbReference type="AlphaFoldDB" id="A0A1H2PLG7"/>
<evidence type="ECO:0000256" key="3">
    <source>
        <dbReference type="ARBA" id="ARBA00022827"/>
    </source>
</evidence>
<dbReference type="PANTHER" id="PTHR43557">
    <property type="entry name" value="APOPTOSIS-INDUCING FACTOR 1"/>
    <property type="match status" value="1"/>
</dbReference>
<sequence length="422" mass="44970">MTESRDESAMRVAIVGAGHAGGRVAQHLRALGHRGPISLIGDEVHAPYERPALSKALLDGSLEAEALTLGPTEFWHADALDAAGIAHIRTRVGNLDADARRLSLADGRTIDFDRLVVATGGRPRRHGVPGASLDGVHVLRTIEDSLALRRVLGPGRRLVVIGGGVIGMEVAASAVSMGTEVSVIEAGTHIMARCLPPDVSLWLAGEHQARGVRQFMQARTNGIEPGRERALVVLGQDREGTGFRLDADAVLLSIGVDCTPDFLADSGIAGPDGIVVDARCRSTLHPWLYAAGDVACTPDPASGRNVRQETWRNAENQSRAVAEFLMGRIEPYRETPWMWTDQYGRNIQVIGVPQAGDVAVTRGAPADGPAAIMLLRGERLGACVLIDQGRERRHLEKLVAGGGTVDVGRLADPTVPLRELAR</sequence>
<dbReference type="RefSeq" id="WP_235837799.1">
    <property type="nucleotide sequence ID" value="NZ_FNLO01000002.1"/>
</dbReference>
<name>A0A1H2PLG7_9BURK</name>
<dbReference type="PRINTS" id="PR00411">
    <property type="entry name" value="PNDRDTASEI"/>
</dbReference>
<dbReference type="GO" id="GO:0005737">
    <property type="term" value="C:cytoplasm"/>
    <property type="evidence" value="ECO:0007669"/>
    <property type="project" value="TreeGrafter"/>
</dbReference>
<feature type="domain" description="FAD/NAD(P)-binding" evidence="5">
    <location>
        <begin position="10"/>
        <end position="317"/>
    </location>
</feature>
<dbReference type="GO" id="GO:0051213">
    <property type="term" value="F:dioxygenase activity"/>
    <property type="evidence" value="ECO:0007669"/>
    <property type="project" value="UniProtKB-KW"/>
</dbReference>
<proteinExistence type="predicted"/>
<evidence type="ECO:0000259" key="5">
    <source>
        <dbReference type="Pfam" id="PF07992"/>
    </source>
</evidence>
<evidence type="ECO:0000313" key="8">
    <source>
        <dbReference type="Proteomes" id="UP000243719"/>
    </source>
</evidence>
<dbReference type="InterPro" id="IPR036188">
    <property type="entry name" value="FAD/NAD-bd_sf"/>
</dbReference>
<dbReference type="PRINTS" id="PR00368">
    <property type="entry name" value="FADPNR"/>
</dbReference>
<keyword evidence="7" id="KW-0223">Dioxygenase</keyword>
<evidence type="ECO:0000313" key="7">
    <source>
        <dbReference type="EMBL" id="SDV47286.1"/>
    </source>
</evidence>
<dbReference type="InterPro" id="IPR050446">
    <property type="entry name" value="FAD-oxidoreductase/Apoptosis"/>
</dbReference>
<dbReference type="InterPro" id="IPR028202">
    <property type="entry name" value="Reductase_C"/>
</dbReference>
<dbReference type="EMBL" id="FNLO01000002">
    <property type="protein sequence ID" value="SDV47286.1"/>
    <property type="molecule type" value="Genomic_DNA"/>
</dbReference>
<dbReference type="SUPFAM" id="SSF51905">
    <property type="entry name" value="FAD/NAD(P)-binding domain"/>
    <property type="match status" value="1"/>
</dbReference>
<keyword evidence="2" id="KW-0285">Flavoprotein</keyword>
<dbReference type="Proteomes" id="UP000243719">
    <property type="component" value="Unassembled WGS sequence"/>
</dbReference>
<dbReference type="Gene3D" id="3.30.390.30">
    <property type="match status" value="1"/>
</dbReference>
<organism evidence="7 8">
    <name type="scientific">Chitinasiproducens palmae</name>
    <dbReference type="NCBI Taxonomy" id="1770053"/>
    <lineage>
        <taxon>Bacteria</taxon>
        <taxon>Pseudomonadati</taxon>
        <taxon>Pseudomonadota</taxon>
        <taxon>Betaproteobacteria</taxon>
        <taxon>Burkholderiales</taxon>
        <taxon>Burkholderiaceae</taxon>
        <taxon>Chitinasiproducens</taxon>
    </lineage>
</organism>
<comment type="cofactor">
    <cofactor evidence="1">
        <name>FAD</name>
        <dbReference type="ChEBI" id="CHEBI:57692"/>
    </cofactor>
</comment>
<evidence type="ECO:0000259" key="6">
    <source>
        <dbReference type="Pfam" id="PF14759"/>
    </source>
</evidence>
<gene>
    <name evidence="7" type="ORF">SAMN05216551_102443</name>
</gene>
<dbReference type="InterPro" id="IPR016156">
    <property type="entry name" value="FAD/NAD-linked_Rdtase_dimer_sf"/>
</dbReference>
<evidence type="ECO:0000256" key="1">
    <source>
        <dbReference type="ARBA" id="ARBA00001974"/>
    </source>
</evidence>
<dbReference type="Pfam" id="PF07992">
    <property type="entry name" value="Pyr_redox_2"/>
    <property type="match status" value="1"/>
</dbReference>
<keyword evidence="8" id="KW-1185">Reference proteome</keyword>
<dbReference type="Pfam" id="PF14759">
    <property type="entry name" value="Reductase_C"/>
    <property type="match status" value="1"/>
</dbReference>
<dbReference type="STRING" id="1770053.SAMN05216551_102443"/>
<dbReference type="SUPFAM" id="SSF55424">
    <property type="entry name" value="FAD/NAD-linked reductases, dimerisation (C-terminal) domain"/>
    <property type="match status" value="1"/>
</dbReference>
<feature type="domain" description="Reductase C-terminal" evidence="6">
    <location>
        <begin position="337"/>
        <end position="421"/>
    </location>
</feature>
<dbReference type="Gene3D" id="3.50.50.60">
    <property type="entry name" value="FAD/NAD(P)-binding domain"/>
    <property type="match status" value="2"/>
</dbReference>
<accession>A0A1H2PLG7</accession>
<dbReference type="GO" id="GO:0016651">
    <property type="term" value="F:oxidoreductase activity, acting on NAD(P)H"/>
    <property type="evidence" value="ECO:0007669"/>
    <property type="project" value="TreeGrafter"/>
</dbReference>
<evidence type="ECO:0000256" key="4">
    <source>
        <dbReference type="ARBA" id="ARBA00023002"/>
    </source>
</evidence>
<keyword evidence="4" id="KW-0560">Oxidoreductase</keyword>
<protein>
    <submittedName>
        <fullName evidence="7">3-phenylpropionate/trans-cinnamate dioxygenase ferredoxin reductase subunit</fullName>
    </submittedName>
</protein>
<reference evidence="8" key="1">
    <citation type="submission" date="2016-09" db="EMBL/GenBank/DDBJ databases">
        <authorList>
            <person name="Varghese N."/>
            <person name="Submissions S."/>
        </authorList>
    </citation>
    <scope>NUCLEOTIDE SEQUENCE [LARGE SCALE GENOMIC DNA]</scope>
    <source>
        <strain evidence="8">JS23</strain>
    </source>
</reference>
<evidence type="ECO:0000256" key="2">
    <source>
        <dbReference type="ARBA" id="ARBA00022630"/>
    </source>
</evidence>
<dbReference type="PANTHER" id="PTHR43557:SF2">
    <property type="entry name" value="RIESKE DOMAIN-CONTAINING PROTEIN-RELATED"/>
    <property type="match status" value="1"/>
</dbReference>
<dbReference type="InterPro" id="IPR023753">
    <property type="entry name" value="FAD/NAD-binding_dom"/>
</dbReference>
<keyword evidence="3" id="KW-0274">FAD</keyword>